<dbReference type="AlphaFoldDB" id="A0A1G4AQB9"/>
<accession>A0A1G4AQB9</accession>
<dbReference type="Proteomes" id="UP000176998">
    <property type="component" value="Unassembled WGS sequence"/>
</dbReference>
<proteinExistence type="predicted"/>
<dbReference type="OrthoDB" id="4795855at2759"/>
<comment type="caution">
    <text evidence="1">The sequence shown here is derived from an EMBL/GenBank/DDBJ whole genome shotgun (WGS) entry which is preliminary data.</text>
</comment>
<protein>
    <submittedName>
        <fullName evidence="1">Uncharacterized protein</fullName>
    </submittedName>
</protein>
<dbReference type="EMBL" id="MJBS01000188">
    <property type="protein sequence ID" value="OHE91359.1"/>
    <property type="molecule type" value="Genomic_DNA"/>
</dbReference>
<keyword evidence="2" id="KW-1185">Reference proteome</keyword>
<evidence type="ECO:0000313" key="1">
    <source>
        <dbReference type="EMBL" id="OHE91359.1"/>
    </source>
</evidence>
<evidence type="ECO:0000313" key="2">
    <source>
        <dbReference type="Proteomes" id="UP000176998"/>
    </source>
</evidence>
<gene>
    <name evidence="1" type="ORF">CORC01_13336</name>
</gene>
<organism evidence="1 2">
    <name type="scientific">Colletotrichum orchidophilum</name>
    <dbReference type="NCBI Taxonomy" id="1209926"/>
    <lineage>
        <taxon>Eukaryota</taxon>
        <taxon>Fungi</taxon>
        <taxon>Dikarya</taxon>
        <taxon>Ascomycota</taxon>
        <taxon>Pezizomycotina</taxon>
        <taxon>Sordariomycetes</taxon>
        <taxon>Hypocreomycetidae</taxon>
        <taxon>Glomerellales</taxon>
        <taxon>Glomerellaceae</taxon>
        <taxon>Colletotrichum</taxon>
    </lineage>
</organism>
<dbReference type="GeneID" id="34566463"/>
<dbReference type="InterPro" id="IPR039535">
    <property type="entry name" value="ASST-like"/>
</dbReference>
<sequence length="305" mass="33680">MCQKVEILIVCCEERCSSVYNNGLRKPQMRLIPHPETAFVLCGKATDMNYRSDRFFMDLPIMSSVPTSCPDLLVNYKFQLVLSQVASKHIMELETNSRVQCRLCSGKKKPQIVSMSDKKSTVQSMAPAGQAHVEAKWTCCAEDKCNPNAECECQAAALLSRDSDWAKEGEACILAGDGDFDLDDQIPLADAAPTYPLEDLGLNQTYPWELFRINSIERFNDGGFLISSRHYYSIFEIAKDGSVDARIHDGGNGTALVPLFNNDNSRGRSGVNQTVLAGTSEDTLTERISAEKTCFETNAAFSVSV</sequence>
<dbReference type="RefSeq" id="XP_022468532.1">
    <property type="nucleotide sequence ID" value="XM_022624953.1"/>
</dbReference>
<name>A0A1G4AQB9_9PEZI</name>
<reference evidence="1 2" key="1">
    <citation type="submission" date="2016-09" db="EMBL/GenBank/DDBJ databases">
        <authorList>
            <person name="Capua I."/>
            <person name="De Benedictis P."/>
            <person name="Joannis T."/>
            <person name="Lombin L.H."/>
            <person name="Cattoli G."/>
        </authorList>
    </citation>
    <scope>NUCLEOTIDE SEQUENCE [LARGE SCALE GENOMIC DNA]</scope>
    <source>
        <strain evidence="1 2">IMI 309357</strain>
    </source>
</reference>
<dbReference type="STRING" id="1209926.A0A1G4AQB9"/>
<dbReference type="Pfam" id="PF14269">
    <property type="entry name" value="Arylsulfotran_2"/>
    <property type="match status" value="1"/>
</dbReference>